<keyword evidence="1" id="KW-0560">Oxidoreductase</keyword>
<evidence type="ECO:0000256" key="1">
    <source>
        <dbReference type="ARBA" id="ARBA00023002"/>
    </source>
</evidence>
<keyword evidence="5" id="KW-1185">Reference proteome</keyword>
<evidence type="ECO:0000259" key="3">
    <source>
        <dbReference type="Pfam" id="PF00296"/>
    </source>
</evidence>
<dbReference type="Pfam" id="PF00296">
    <property type="entry name" value="Bac_luciferase"/>
    <property type="match status" value="1"/>
</dbReference>
<comment type="caution">
    <text evidence="4">The sequence shown here is derived from an EMBL/GenBank/DDBJ whole genome shotgun (WGS) entry which is preliminary data.</text>
</comment>
<dbReference type="InterPro" id="IPR050564">
    <property type="entry name" value="F420-G6PD/mer"/>
</dbReference>
<dbReference type="CDD" id="cd01097">
    <property type="entry name" value="Tetrahydromethanopterin_reductase"/>
    <property type="match status" value="1"/>
</dbReference>
<dbReference type="SUPFAM" id="SSF51679">
    <property type="entry name" value="Bacterial luciferase-like"/>
    <property type="match status" value="1"/>
</dbReference>
<protein>
    <submittedName>
        <fullName evidence="4">LLM class flavin-dependent oxidoreductase</fullName>
    </submittedName>
</protein>
<gene>
    <name evidence="4" type="ORF">MMF94_31955</name>
</gene>
<dbReference type="PANTHER" id="PTHR43244:SF1">
    <property type="entry name" value="5,10-METHYLENETETRAHYDROMETHANOPTERIN REDUCTASE"/>
    <property type="match status" value="1"/>
</dbReference>
<dbReference type="InterPro" id="IPR011251">
    <property type="entry name" value="Luciferase-like_dom"/>
</dbReference>
<evidence type="ECO:0000313" key="5">
    <source>
        <dbReference type="Proteomes" id="UP001299970"/>
    </source>
</evidence>
<evidence type="ECO:0000256" key="2">
    <source>
        <dbReference type="SAM" id="MobiDB-lite"/>
    </source>
</evidence>
<dbReference type="EMBL" id="JAKXMK010000031">
    <property type="protein sequence ID" value="MCH6170340.1"/>
    <property type="molecule type" value="Genomic_DNA"/>
</dbReference>
<feature type="region of interest" description="Disordered" evidence="2">
    <location>
        <begin position="334"/>
        <end position="360"/>
    </location>
</feature>
<reference evidence="4 5" key="1">
    <citation type="submission" date="2022-03" db="EMBL/GenBank/DDBJ databases">
        <title>Pseudonocardia alaer sp. nov., a novel actinomycete isolated from reed forest soil.</title>
        <authorList>
            <person name="Wang L."/>
        </authorList>
    </citation>
    <scope>NUCLEOTIDE SEQUENCE [LARGE SCALE GENOMIC DNA]</scope>
    <source>
        <strain evidence="4 5">Y-16303</strain>
    </source>
</reference>
<dbReference type="InterPro" id="IPR036661">
    <property type="entry name" value="Luciferase-like_sf"/>
</dbReference>
<evidence type="ECO:0000313" key="4">
    <source>
        <dbReference type="EMBL" id="MCH6170340.1"/>
    </source>
</evidence>
<feature type="region of interest" description="Disordered" evidence="2">
    <location>
        <begin position="388"/>
        <end position="423"/>
    </location>
</feature>
<feature type="domain" description="Luciferase-like" evidence="3">
    <location>
        <begin position="52"/>
        <end position="302"/>
    </location>
</feature>
<dbReference type="PANTHER" id="PTHR43244">
    <property type="match status" value="1"/>
</dbReference>
<dbReference type="Proteomes" id="UP001299970">
    <property type="component" value="Unassembled WGS sequence"/>
</dbReference>
<sequence length="423" mass="45906">MEHGQFRNIRSVPELLFTPCHDADPIRKPNLMIPHRPLAIGLTPLETRRNVVLHVADRAEELGYSALYVAEGWGHDVSVLLAEIALRTSRIRIGTGVLNVWGRSAASIAMLATSLSELSGGRFVLGLGAGSPQLAEGLHGVAFRSPVHRLEVVTREVRNLLDGGRLTSTIPGGSSPLKLAVRPTSDVPIQLAALGSNAVRLCGELADAWYPFLLPLSGLPDKIPLLKEGTARSRSSRSMPKIWPGIPAAISPDPKVARELAWWWITFYLTSMGPIYANLLRDLGFEDAVAAVLAGSKPLDAAGIPEFAEVLIDETQKPPGPAWIAGTRQAPRCRSSSSHRTAVSRNSTMPSRRCVRSESRIHRSTWTHGKRHGNGRRSAMLIRARVTSSPMESLPARPDALRPCTSGGRCERHHPAPCLPVRP</sequence>
<dbReference type="Gene3D" id="3.20.20.30">
    <property type="entry name" value="Luciferase-like domain"/>
    <property type="match status" value="1"/>
</dbReference>
<proteinExistence type="predicted"/>
<organism evidence="4 5">
    <name type="scientific">Pseudonocardia alaniniphila</name>
    <dbReference type="NCBI Taxonomy" id="75291"/>
    <lineage>
        <taxon>Bacteria</taxon>
        <taxon>Bacillati</taxon>
        <taxon>Actinomycetota</taxon>
        <taxon>Actinomycetes</taxon>
        <taxon>Pseudonocardiales</taxon>
        <taxon>Pseudonocardiaceae</taxon>
        <taxon>Pseudonocardia</taxon>
    </lineage>
</organism>
<dbReference type="RefSeq" id="WP_241041144.1">
    <property type="nucleotide sequence ID" value="NZ_BAAAJF010000063.1"/>
</dbReference>
<accession>A0ABS9TP77</accession>
<name>A0ABS9TP77_9PSEU</name>
<feature type="compositionally biased region" description="Polar residues" evidence="2">
    <location>
        <begin position="334"/>
        <end position="350"/>
    </location>
</feature>